<dbReference type="Proteomes" id="UP000607653">
    <property type="component" value="Unassembled WGS sequence"/>
</dbReference>
<evidence type="ECO:0000313" key="2">
    <source>
        <dbReference type="EMBL" id="DAD23268.1"/>
    </source>
</evidence>
<dbReference type="Pfam" id="PF26249">
    <property type="entry name" value="4HB_RdRP3_N"/>
    <property type="match status" value="1"/>
</dbReference>
<name>A0A822Y0V9_NELNU</name>
<comment type="caution">
    <text evidence="2">The sequence shown here is derived from an EMBL/GenBank/DDBJ whole genome shotgun (WGS) entry which is preliminary data.</text>
</comment>
<dbReference type="EMBL" id="DUZY01000001">
    <property type="protein sequence ID" value="DAD23268.1"/>
    <property type="molecule type" value="Genomic_DNA"/>
</dbReference>
<sequence length="105" mass="11669">MADRFAEVPLPVSVEEMLRTICEQQSLPPAEMSTRREPALLGEEASLQLLRRISSQRIRSLTGFIIYTVRSVCTTVSSPESVCFSRPRSSESSVSISMRGNFICA</sequence>
<dbReference type="AlphaFoldDB" id="A0A822Y0V9"/>
<protein>
    <recommendedName>
        <fullName evidence="1">RDRP3-5 N-terminal domain-containing protein</fullName>
    </recommendedName>
</protein>
<dbReference type="InterPro" id="IPR058697">
    <property type="entry name" value="RDRP3-5_N"/>
</dbReference>
<evidence type="ECO:0000259" key="1">
    <source>
        <dbReference type="Pfam" id="PF26249"/>
    </source>
</evidence>
<evidence type="ECO:0000313" key="3">
    <source>
        <dbReference type="Proteomes" id="UP000607653"/>
    </source>
</evidence>
<keyword evidence="3" id="KW-1185">Reference proteome</keyword>
<accession>A0A822Y0V9</accession>
<proteinExistence type="predicted"/>
<gene>
    <name evidence="2" type="ORF">HUJ06_024731</name>
</gene>
<reference evidence="2 3" key="1">
    <citation type="journal article" date="2020" name="Mol. Biol. Evol.">
        <title>Distinct Expression and Methylation Patterns for Genes with Different Fates following a Single Whole-Genome Duplication in Flowering Plants.</title>
        <authorList>
            <person name="Shi T."/>
            <person name="Rahmani R.S."/>
            <person name="Gugger P.F."/>
            <person name="Wang M."/>
            <person name="Li H."/>
            <person name="Zhang Y."/>
            <person name="Li Z."/>
            <person name="Wang Q."/>
            <person name="Van de Peer Y."/>
            <person name="Marchal K."/>
            <person name="Chen J."/>
        </authorList>
    </citation>
    <scope>NUCLEOTIDE SEQUENCE [LARGE SCALE GENOMIC DNA]</scope>
    <source>
        <tissue evidence="2">Leaf</tissue>
    </source>
</reference>
<feature type="domain" description="RDRP3-5 N-terminal" evidence="1">
    <location>
        <begin position="7"/>
        <end position="74"/>
    </location>
</feature>
<organism evidence="2 3">
    <name type="scientific">Nelumbo nucifera</name>
    <name type="common">Sacred lotus</name>
    <dbReference type="NCBI Taxonomy" id="4432"/>
    <lineage>
        <taxon>Eukaryota</taxon>
        <taxon>Viridiplantae</taxon>
        <taxon>Streptophyta</taxon>
        <taxon>Embryophyta</taxon>
        <taxon>Tracheophyta</taxon>
        <taxon>Spermatophyta</taxon>
        <taxon>Magnoliopsida</taxon>
        <taxon>Proteales</taxon>
        <taxon>Nelumbonaceae</taxon>
        <taxon>Nelumbo</taxon>
    </lineage>
</organism>